<evidence type="ECO:0000256" key="7">
    <source>
        <dbReference type="ARBA" id="ARBA00023326"/>
    </source>
</evidence>
<protein>
    <recommendedName>
        <fullName evidence="12">Chitosanase of glycosyl hydrolase group 75</fullName>
    </recommendedName>
</protein>
<feature type="region of interest" description="Disordered" evidence="8">
    <location>
        <begin position="39"/>
        <end position="97"/>
    </location>
</feature>
<reference evidence="10" key="1">
    <citation type="journal article" date="2019" name="Microbiol. Resour. Announc.">
        <title>Draft Genomic Sequences of Streptomyces misionensis and Streptomyces albidoflavus, bacteria applied for phytopathogen biocontrol.</title>
        <authorList>
            <person name="Pylro V."/>
            <person name="Dias A."/>
            <person name="Andreote F."/>
            <person name="Varani A."/>
            <person name="Andreote C."/>
            <person name="Bernardo E."/>
            <person name="Martins T."/>
        </authorList>
    </citation>
    <scope>NUCLEOTIDE SEQUENCE [LARGE SCALE GENOMIC DNA]</scope>
    <source>
        <strain evidence="10">66</strain>
    </source>
</reference>
<proteinExistence type="predicted"/>
<keyword evidence="2" id="KW-0964">Secreted</keyword>
<keyword evidence="4" id="KW-0378">Hydrolase</keyword>
<comment type="caution">
    <text evidence="10">The sequence shown here is derived from an EMBL/GenBank/DDBJ whole genome shotgun (WGS) entry which is preliminary data.</text>
</comment>
<accession>A0A5C6IQ35</accession>
<comment type="subcellular location">
    <subcellularLocation>
        <location evidence="1">Secreted</location>
    </subcellularLocation>
</comment>
<evidence type="ECO:0000256" key="2">
    <source>
        <dbReference type="ARBA" id="ARBA00022525"/>
    </source>
</evidence>
<dbReference type="AlphaFoldDB" id="A0A5C6IQ35"/>
<keyword evidence="5" id="KW-0119">Carbohydrate metabolism</keyword>
<dbReference type="GO" id="GO:0005576">
    <property type="term" value="C:extracellular region"/>
    <property type="evidence" value="ECO:0007669"/>
    <property type="project" value="UniProtKB-SubCell"/>
</dbReference>
<evidence type="ECO:0000256" key="9">
    <source>
        <dbReference type="SAM" id="SignalP"/>
    </source>
</evidence>
<sequence>MSPRRGFLIVRVRVPTLTLAAVGAALIAPATLPGPAAALPPEARATAHGKGATPGAGPRKNVVPRAGAPAGPVPREHPPASPDRSGHRVGLRRESARAAVARREGAVTAEDLLARVGVCDQISDGRYRTDAGSPETVPVCGTRDAVFWKADLDIDCDGRPSVHCNAQTDPLYSPDTAFRQSDGRQLSAEELPYIVVPAAGPRWDPGAYGVRGGSVAAVVYRDRVQYAVVGDTGPSDLIGEASYATAKGLGISPGPSDGGAASGVTYIVFKDSRADPIEDHGAAVATGERLARQFVTDTGD</sequence>
<keyword evidence="7" id="KW-0624">Polysaccharide degradation</keyword>
<name>A0A5C6IQ35_9ACTN</name>
<dbReference type="Pfam" id="PF07335">
    <property type="entry name" value="Glyco_hydro_75"/>
    <property type="match status" value="1"/>
</dbReference>
<evidence type="ECO:0000256" key="3">
    <source>
        <dbReference type="ARBA" id="ARBA00022729"/>
    </source>
</evidence>
<evidence type="ECO:0000256" key="8">
    <source>
        <dbReference type="SAM" id="MobiDB-lite"/>
    </source>
</evidence>
<dbReference type="PANTHER" id="PTHR42061:SF6">
    <property type="entry name" value="ENDO-CHITOSANASE"/>
    <property type="match status" value="1"/>
</dbReference>
<keyword evidence="11" id="KW-1185">Reference proteome</keyword>
<dbReference type="GO" id="GO:0000272">
    <property type="term" value="P:polysaccharide catabolic process"/>
    <property type="evidence" value="ECO:0007669"/>
    <property type="project" value="UniProtKB-KW"/>
</dbReference>
<evidence type="ECO:0000256" key="5">
    <source>
        <dbReference type="ARBA" id="ARBA00023277"/>
    </source>
</evidence>
<dbReference type="EMBL" id="VOGW01000194">
    <property type="protein sequence ID" value="TWV31090.1"/>
    <property type="molecule type" value="Genomic_DNA"/>
</dbReference>
<evidence type="ECO:0000313" key="10">
    <source>
        <dbReference type="EMBL" id="TWV31090.1"/>
    </source>
</evidence>
<evidence type="ECO:0000256" key="1">
    <source>
        <dbReference type="ARBA" id="ARBA00004613"/>
    </source>
</evidence>
<gene>
    <name evidence="10" type="ORF">FRZ03_35800</name>
</gene>
<feature type="signal peptide" evidence="9">
    <location>
        <begin position="1"/>
        <end position="20"/>
    </location>
</feature>
<dbReference type="GO" id="GO:0016977">
    <property type="term" value="F:chitosanase activity"/>
    <property type="evidence" value="ECO:0007669"/>
    <property type="project" value="InterPro"/>
</dbReference>
<evidence type="ECO:0000313" key="11">
    <source>
        <dbReference type="Proteomes" id="UP000320481"/>
    </source>
</evidence>
<keyword evidence="3 9" id="KW-0732">Signal</keyword>
<evidence type="ECO:0008006" key="12">
    <source>
        <dbReference type="Google" id="ProtNLM"/>
    </source>
</evidence>
<dbReference type="InterPro" id="IPR009939">
    <property type="entry name" value="Chitosanase_fungal"/>
</dbReference>
<keyword evidence="6" id="KW-0326">Glycosidase</keyword>
<feature type="chain" id="PRO_5039267773" description="Chitosanase of glycosyl hydrolase group 75" evidence="9">
    <location>
        <begin position="21"/>
        <end position="300"/>
    </location>
</feature>
<dbReference type="PANTHER" id="PTHR42061">
    <property type="entry name" value="ENDO-CHITOSANASE"/>
    <property type="match status" value="1"/>
</dbReference>
<dbReference type="Proteomes" id="UP000320481">
    <property type="component" value="Unassembled WGS sequence"/>
</dbReference>
<evidence type="ECO:0000256" key="4">
    <source>
        <dbReference type="ARBA" id="ARBA00022801"/>
    </source>
</evidence>
<evidence type="ECO:0000256" key="6">
    <source>
        <dbReference type="ARBA" id="ARBA00023295"/>
    </source>
</evidence>
<organism evidence="10 11">
    <name type="scientific">Streptomyces misionensis</name>
    <dbReference type="NCBI Taxonomy" id="67331"/>
    <lineage>
        <taxon>Bacteria</taxon>
        <taxon>Bacillati</taxon>
        <taxon>Actinomycetota</taxon>
        <taxon>Actinomycetes</taxon>
        <taxon>Kitasatosporales</taxon>
        <taxon>Streptomycetaceae</taxon>
        <taxon>Streptomyces</taxon>
    </lineage>
</organism>